<name>A0A9W6V767_9PSEU</name>
<dbReference type="GO" id="GO:0016301">
    <property type="term" value="F:kinase activity"/>
    <property type="evidence" value="ECO:0007669"/>
    <property type="project" value="UniProtKB-KW"/>
</dbReference>
<organism evidence="6 7">
    <name type="scientific">Actinokineospora globicatena</name>
    <dbReference type="NCBI Taxonomy" id="103729"/>
    <lineage>
        <taxon>Bacteria</taxon>
        <taxon>Bacillati</taxon>
        <taxon>Actinomycetota</taxon>
        <taxon>Actinomycetes</taxon>
        <taxon>Pseudonocardiales</taxon>
        <taxon>Pseudonocardiaceae</taxon>
        <taxon>Actinokineospora</taxon>
    </lineage>
</organism>
<dbReference type="Proteomes" id="UP001165042">
    <property type="component" value="Unassembled WGS sequence"/>
</dbReference>
<dbReference type="SUPFAM" id="SSF55781">
    <property type="entry name" value="GAF domain-like"/>
    <property type="match status" value="1"/>
</dbReference>
<dbReference type="RefSeq" id="WP_285607096.1">
    <property type="nucleotide sequence ID" value="NZ_BSSD01000001.1"/>
</dbReference>
<dbReference type="Pfam" id="PF13185">
    <property type="entry name" value="GAF_2"/>
    <property type="match status" value="1"/>
</dbReference>
<dbReference type="PIRSF" id="PIRSF036625">
    <property type="entry name" value="GAF_ANTAR"/>
    <property type="match status" value="1"/>
</dbReference>
<dbReference type="SUPFAM" id="SSF52172">
    <property type="entry name" value="CheY-like"/>
    <property type="match status" value="1"/>
</dbReference>
<sequence length="259" mass="27283">MPDHSPRADAPTREQRVSRTFVALADSLVDEFDIAEFLDLLTTGAVDLLSVTAAGVILRAPGGGLEVLSSTSRQADLLEQFAVQVDDGPCIDCVRTGVAVTCADLGTDGWRWPRYTAGAQECGFRCAHAIPMRLRGETIGVLSLLGTEPGALDDERLELGQALADVTTIAILQHRAIELGDQLSTQLRTALDSRVVIEQAKGILAQRGALSMDESFAALRGYARSHSQRLAAVAGAVVAGTADLDAILIPGPRGSTPQA</sequence>
<reference evidence="6" key="1">
    <citation type="submission" date="2023-02" db="EMBL/GenBank/DDBJ databases">
        <title>Actinokineospora globicatena NBRC 15670.</title>
        <authorList>
            <person name="Ichikawa N."/>
            <person name="Sato H."/>
            <person name="Tonouchi N."/>
        </authorList>
    </citation>
    <scope>NUCLEOTIDE SEQUENCE</scope>
    <source>
        <strain evidence="6">NBRC 15670</strain>
    </source>
</reference>
<keyword evidence="4" id="KW-0804">Transcription</keyword>
<evidence type="ECO:0000256" key="4">
    <source>
        <dbReference type="ARBA" id="ARBA00023163"/>
    </source>
</evidence>
<evidence type="ECO:0000256" key="3">
    <source>
        <dbReference type="ARBA" id="ARBA00023015"/>
    </source>
</evidence>
<evidence type="ECO:0000256" key="1">
    <source>
        <dbReference type="ARBA" id="ARBA00022679"/>
    </source>
</evidence>
<dbReference type="EMBL" id="BSSD01000001">
    <property type="protein sequence ID" value="GLW89674.1"/>
    <property type="molecule type" value="Genomic_DNA"/>
</dbReference>
<keyword evidence="3" id="KW-0805">Transcription regulation</keyword>
<dbReference type="Gene3D" id="3.30.450.40">
    <property type="match status" value="1"/>
</dbReference>
<proteinExistence type="predicted"/>
<evidence type="ECO:0000259" key="5">
    <source>
        <dbReference type="PROSITE" id="PS50921"/>
    </source>
</evidence>
<protein>
    <submittedName>
        <fullName evidence="6">Transcriptional regulator</fullName>
    </submittedName>
</protein>
<dbReference type="AlphaFoldDB" id="A0A9W6V767"/>
<dbReference type="InterPro" id="IPR029016">
    <property type="entry name" value="GAF-like_dom_sf"/>
</dbReference>
<dbReference type="SMART" id="SM01012">
    <property type="entry name" value="ANTAR"/>
    <property type="match status" value="1"/>
</dbReference>
<comment type="caution">
    <text evidence="6">The sequence shown here is derived from an EMBL/GenBank/DDBJ whole genome shotgun (WGS) entry which is preliminary data.</text>
</comment>
<evidence type="ECO:0000313" key="7">
    <source>
        <dbReference type="Proteomes" id="UP001165042"/>
    </source>
</evidence>
<accession>A0A9W6V767</accession>
<dbReference type="GO" id="GO:0003723">
    <property type="term" value="F:RNA binding"/>
    <property type="evidence" value="ECO:0007669"/>
    <property type="project" value="InterPro"/>
</dbReference>
<dbReference type="SMART" id="SM00065">
    <property type="entry name" value="GAF"/>
    <property type="match status" value="1"/>
</dbReference>
<dbReference type="InterPro" id="IPR011006">
    <property type="entry name" value="CheY-like_superfamily"/>
</dbReference>
<keyword evidence="1" id="KW-0808">Transferase</keyword>
<dbReference type="Gene3D" id="1.10.10.10">
    <property type="entry name" value="Winged helix-like DNA-binding domain superfamily/Winged helix DNA-binding domain"/>
    <property type="match status" value="1"/>
</dbReference>
<dbReference type="PROSITE" id="PS50921">
    <property type="entry name" value="ANTAR"/>
    <property type="match status" value="1"/>
</dbReference>
<dbReference type="InterPro" id="IPR003018">
    <property type="entry name" value="GAF"/>
</dbReference>
<dbReference type="InterPro" id="IPR036388">
    <property type="entry name" value="WH-like_DNA-bd_sf"/>
</dbReference>
<keyword evidence="7" id="KW-1185">Reference proteome</keyword>
<feature type="domain" description="ANTAR" evidence="5">
    <location>
        <begin position="177"/>
        <end position="238"/>
    </location>
</feature>
<keyword evidence="2" id="KW-0418">Kinase</keyword>
<dbReference type="Pfam" id="PF03861">
    <property type="entry name" value="ANTAR"/>
    <property type="match status" value="1"/>
</dbReference>
<evidence type="ECO:0000256" key="2">
    <source>
        <dbReference type="ARBA" id="ARBA00022777"/>
    </source>
</evidence>
<evidence type="ECO:0000313" key="6">
    <source>
        <dbReference type="EMBL" id="GLW89674.1"/>
    </source>
</evidence>
<dbReference type="InterPro" id="IPR005561">
    <property type="entry name" value="ANTAR"/>
</dbReference>
<dbReference type="InterPro" id="IPR012074">
    <property type="entry name" value="GAF_ANTAR"/>
</dbReference>
<gene>
    <name evidence="6" type="ORF">Aglo03_04900</name>
</gene>